<dbReference type="AlphaFoldDB" id="A0A380MX83"/>
<organism evidence="1 2">
    <name type="scientific">Suttonella indologenes</name>
    <dbReference type="NCBI Taxonomy" id="13276"/>
    <lineage>
        <taxon>Bacteria</taxon>
        <taxon>Pseudomonadati</taxon>
        <taxon>Pseudomonadota</taxon>
        <taxon>Gammaproteobacteria</taxon>
        <taxon>Cardiobacteriales</taxon>
        <taxon>Cardiobacteriaceae</taxon>
        <taxon>Suttonella</taxon>
    </lineage>
</organism>
<dbReference type="EMBL" id="UHIA01000004">
    <property type="protein sequence ID" value="SUO96646.1"/>
    <property type="molecule type" value="Genomic_DNA"/>
</dbReference>
<dbReference type="Proteomes" id="UP000254575">
    <property type="component" value="Unassembled WGS sequence"/>
</dbReference>
<evidence type="ECO:0000313" key="1">
    <source>
        <dbReference type="EMBL" id="SUO96646.1"/>
    </source>
</evidence>
<accession>A0A380MX83</accession>
<evidence type="ECO:0000313" key="2">
    <source>
        <dbReference type="Proteomes" id="UP000254575"/>
    </source>
</evidence>
<dbReference type="OrthoDB" id="6647900at2"/>
<gene>
    <name evidence="1" type="ORF">NCTC10717_01091</name>
</gene>
<dbReference type="RefSeq" id="WP_115218345.1">
    <property type="nucleotide sequence ID" value="NZ_UHIA01000004.1"/>
</dbReference>
<keyword evidence="2" id="KW-1185">Reference proteome</keyword>
<reference evidence="1 2" key="1">
    <citation type="submission" date="2018-06" db="EMBL/GenBank/DDBJ databases">
        <authorList>
            <consortium name="Pathogen Informatics"/>
            <person name="Doyle S."/>
        </authorList>
    </citation>
    <scope>NUCLEOTIDE SEQUENCE [LARGE SCALE GENOMIC DNA]</scope>
    <source>
        <strain evidence="1 2">NCTC10717</strain>
    </source>
</reference>
<protein>
    <submittedName>
        <fullName evidence="1">Uncharacterized protein</fullName>
    </submittedName>
</protein>
<sequence length="79" mass="8884">MLTLELPAHIETIIIQTAQKQGISVSELMLNSFKQQHLLADHYPQGDVRRLKSMINTQIQAGMDDINHGIELGALYGER</sequence>
<name>A0A380MX83_9GAMM</name>
<proteinExistence type="predicted"/>